<comment type="caution">
    <text evidence="2">The sequence shown here is derived from an EMBL/GenBank/DDBJ whole genome shotgun (WGS) entry which is preliminary data.</text>
</comment>
<feature type="domain" description="Zinc finger CGNR" evidence="1">
    <location>
        <begin position="135"/>
        <end position="177"/>
    </location>
</feature>
<dbReference type="PANTHER" id="PTHR35525:SF3">
    <property type="entry name" value="BLL6575 PROTEIN"/>
    <property type="match status" value="1"/>
</dbReference>
<dbReference type="Pfam" id="PF07336">
    <property type="entry name" value="ABATE"/>
    <property type="match status" value="1"/>
</dbReference>
<dbReference type="InterPro" id="IPR010852">
    <property type="entry name" value="ABATE"/>
</dbReference>
<dbReference type="RefSeq" id="WP_062540996.1">
    <property type="nucleotide sequence ID" value="NZ_BBUN01000304.1"/>
</dbReference>
<dbReference type="InterPro" id="IPR023286">
    <property type="entry name" value="ABATE_dom_sf"/>
</dbReference>
<gene>
    <name evidence="2" type="ORF">AWB95_02840</name>
    <name evidence="3" type="ORF">CQY23_00260</name>
</gene>
<sequence>MKFVYLGKRHCLDFAGTVKRRDSAPEELLTHPKLLSDWAIQAGLLDAAIDITDKDLATALALREAIYRTVIARIEGRRPTLADVNLLNECACRPQLTPRLLRTGSVRRDGTASQLLATLAADLLELVAGADIDNVKRCAHPGCTRLYLDSSRAKTRQWCGMSTCGNRAKVQAFRARQRSREQMPSDQG</sequence>
<organism evidence="2 4">
    <name type="scientific">Mycobacterium celatum</name>
    <dbReference type="NCBI Taxonomy" id="28045"/>
    <lineage>
        <taxon>Bacteria</taxon>
        <taxon>Bacillati</taxon>
        <taxon>Actinomycetota</taxon>
        <taxon>Actinomycetes</taxon>
        <taxon>Mycobacteriales</taxon>
        <taxon>Mycobacteriaceae</taxon>
        <taxon>Mycobacterium</taxon>
    </lineage>
</organism>
<evidence type="ECO:0000313" key="2">
    <source>
        <dbReference type="EMBL" id="ORV18442.1"/>
    </source>
</evidence>
<proteinExistence type="predicted"/>
<dbReference type="InterPro" id="IPR021005">
    <property type="entry name" value="Znf_CGNR"/>
</dbReference>
<dbReference type="OrthoDB" id="123307at2"/>
<dbReference type="AlphaFoldDB" id="A0A1X1RVV1"/>
<reference evidence="2 4" key="1">
    <citation type="submission" date="2016-01" db="EMBL/GenBank/DDBJ databases">
        <title>The new phylogeny of the genus Mycobacterium.</title>
        <authorList>
            <person name="Tarcisio F."/>
            <person name="Conor M."/>
            <person name="Antonella G."/>
            <person name="Elisabetta G."/>
            <person name="Giulia F.S."/>
            <person name="Sara T."/>
            <person name="Anna F."/>
            <person name="Clotilde B."/>
            <person name="Roberto B."/>
            <person name="Veronica D.S."/>
            <person name="Fabio R."/>
            <person name="Monica P."/>
            <person name="Olivier J."/>
            <person name="Enrico T."/>
            <person name="Nicola S."/>
        </authorList>
    </citation>
    <scope>NUCLEOTIDE SEQUENCE [LARGE SCALE GENOMIC DNA]</scope>
    <source>
        <strain evidence="2 4">DSM 44243</strain>
    </source>
</reference>
<name>A0A1X1RVV1_MYCCE</name>
<reference evidence="3 5" key="2">
    <citation type="journal article" date="2017" name="Infect. Genet. Evol.">
        <title>The new phylogeny of the genus Mycobacterium: The old and the news.</title>
        <authorList>
            <person name="Tortoli E."/>
            <person name="Fedrizzi T."/>
            <person name="Meehan C.J."/>
            <person name="Trovato A."/>
            <person name="Grottola A."/>
            <person name="Giacobazzi E."/>
            <person name="Serpini G.F."/>
            <person name="Tagliazucchi S."/>
            <person name="Fabio A."/>
            <person name="Bettua C."/>
            <person name="Bertorelli R."/>
            <person name="Frascaro F."/>
            <person name="De Sanctis V."/>
            <person name="Pecorari M."/>
            <person name="Jousson O."/>
            <person name="Segata N."/>
            <person name="Cirillo D.M."/>
        </authorList>
    </citation>
    <scope>NUCLEOTIDE SEQUENCE [LARGE SCALE GENOMIC DNA]</scope>
    <source>
        <strain evidence="3 5">NCTC 12882</strain>
    </source>
</reference>
<dbReference type="Proteomes" id="UP000230971">
    <property type="component" value="Unassembled WGS sequence"/>
</dbReference>
<keyword evidence="4" id="KW-1185">Reference proteome</keyword>
<evidence type="ECO:0000313" key="3">
    <source>
        <dbReference type="EMBL" id="PIB80738.1"/>
    </source>
</evidence>
<dbReference type="STRING" id="28045.AWB95_02840"/>
<evidence type="ECO:0000313" key="4">
    <source>
        <dbReference type="Proteomes" id="UP000193907"/>
    </source>
</evidence>
<dbReference type="Gene3D" id="1.10.3300.10">
    <property type="entry name" value="Jann2411-like domain"/>
    <property type="match status" value="1"/>
</dbReference>
<dbReference type="EMBL" id="LQOM01000014">
    <property type="protein sequence ID" value="ORV18442.1"/>
    <property type="molecule type" value="Genomic_DNA"/>
</dbReference>
<accession>A0A1X1RVV1</accession>
<dbReference type="EMBL" id="PDKV01000001">
    <property type="protein sequence ID" value="PIB80738.1"/>
    <property type="molecule type" value="Genomic_DNA"/>
</dbReference>
<dbReference type="Pfam" id="PF11706">
    <property type="entry name" value="zf-CGNR"/>
    <property type="match status" value="1"/>
</dbReference>
<dbReference type="SUPFAM" id="SSF160904">
    <property type="entry name" value="Jann2411-like"/>
    <property type="match status" value="1"/>
</dbReference>
<dbReference type="Proteomes" id="UP000193907">
    <property type="component" value="Unassembled WGS sequence"/>
</dbReference>
<dbReference type="PANTHER" id="PTHR35525">
    <property type="entry name" value="BLL6575 PROTEIN"/>
    <property type="match status" value="1"/>
</dbReference>
<evidence type="ECO:0000313" key="5">
    <source>
        <dbReference type="Proteomes" id="UP000230971"/>
    </source>
</evidence>
<evidence type="ECO:0000259" key="1">
    <source>
        <dbReference type="Pfam" id="PF11706"/>
    </source>
</evidence>
<protein>
    <recommendedName>
        <fullName evidence="1">Zinc finger CGNR domain-containing protein</fullName>
    </recommendedName>
</protein>